<dbReference type="EMBL" id="CM043022">
    <property type="protein sequence ID" value="KAI4456096.1"/>
    <property type="molecule type" value="Genomic_DNA"/>
</dbReference>
<name>A0ACB9SNB7_HOLOL</name>
<evidence type="ECO:0000313" key="1">
    <source>
        <dbReference type="EMBL" id="KAI4456096.1"/>
    </source>
</evidence>
<organism evidence="1 2">
    <name type="scientific">Holotrichia oblita</name>
    <name type="common">Chafer beetle</name>
    <dbReference type="NCBI Taxonomy" id="644536"/>
    <lineage>
        <taxon>Eukaryota</taxon>
        <taxon>Metazoa</taxon>
        <taxon>Ecdysozoa</taxon>
        <taxon>Arthropoda</taxon>
        <taxon>Hexapoda</taxon>
        <taxon>Insecta</taxon>
        <taxon>Pterygota</taxon>
        <taxon>Neoptera</taxon>
        <taxon>Endopterygota</taxon>
        <taxon>Coleoptera</taxon>
        <taxon>Polyphaga</taxon>
        <taxon>Scarabaeiformia</taxon>
        <taxon>Scarabaeidae</taxon>
        <taxon>Melolonthinae</taxon>
        <taxon>Holotrichia</taxon>
    </lineage>
</organism>
<sequence>MFSFLWEYLWILILVCVGCLSYLVVKLLEPLHYWEKRNIPHLKPWPLIGNFQDVILRKRNFTYVVEDYYKAFPNKRYFGIHQFNIPSLVIRDLDLIKRITVKDFDHFTDHVNVIDTDLEPLFGKNLFSLTGQKWRDMRTTLSPSFTGNKIRAMFSLMSECAKQLNDYFLNKSEEVTEVEMKELMSHYTNDVIASCAFGVHCDSISDKDNTFYKMGRAVTAASIKIWIKSLIQILLPKLAKKFKITLISTEVSTFFDGIIRETIQSRKEKNIIRPDMIHLLMEAMKEGEAEDESKHVDVGFAAVDDVFQTNQKTNPAKQKLTIEDIIAQALIFFLAGFETASTLLSHCLHELAVNVDVQKRLQQEIDDAFKKSEGKDLTYECVANMKYLDMVISETLRKWPPAAILNRRCGKDFLIEGDETYGEAPFLLQKGLGLMIPVYGIHMDPKYFPRPTNFDPERFNDENKHNIVPYSYLPFGTGPRNCIGSRFALLESKTLLTYILSKFDVIPTAKTEIPLKLVPDTAAPCPKGFWLGLKKR</sequence>
<keyword evidence="2" id="KW-1185">Reference proteome</keyword>
<comment type="caution">
    <text evidence="1">The sequence shown here is derived from an EMBL/GenBank/DDBJ whole genome shotgun (WGS) entry which is preliminary data.</text>
</comment>
<gene>
    <name evidence="1" type="ORF">MML48_8g00017650</name>
</gene>
<reference evidence="1" key="1">
    <citation type="submission" date="2022-04" db="EMBL/GenBank/DDBJ databases">
        <title>Chromosome-scale genome assembly of Holotrichia oblita Faldermann.</title>
        <authorList>
            <person name="Rongchong L."/>
        </authorList>
    </citation>
    <scope>NUCLEOTIDE SEQUENCE</scope>
    <source>
        <strain evidence="1">81SQS9</strain>
    </source>
</reference>
<proteinExistence type="predicted"/>
<evidence type="ECO:0000313" key="2">
    <source>
        <dbReference type="Proteomes" id="UP001056778"/>
    </source>
</evidence>
<accession>A0ACB9SNB7</accession>
<dbReference type="Proteomes" id="UP001056778">
    <property type="component" value="Chromosome 8"/>
</dbReference>
<protein>
    <submittedName>
        <fullName evidence="1">Cytochrome p450</fullName>
    </submittedName>
</protein>